<dbReference type="InterPro" id="IPR018511">
    <property type="entry name" value="Hemolysin-typ_Ca-bd_CS"/>
</dbReference>
<comment type="subcellular location">
    <subcellularLocation>
        <location evidence="1">Membrane</location>
    </subcellularLocation>
    <subcellularLocation>
        <location evidence="2">Secreted</location>
    </subcellularLocation>
</comment>
<dbReference type="Gene3D" id="2.150.10.10">
    <property type="entry name" value="Serralysin-like metalloprotease, C-terminal"/>
    <property type="match status" value="3"/>
</dbReference>
<dbReference type="Pfam" id="PF00353">
    <property type="entry name" value="HemolysinCabind"/>
    <property type="match status" value="4"/>
</dbReference>
<evidence type="ECO:0000259" key="9">
    <source>
        <dbReference type="Pfam" id="PF14252"/>
    </source>
</evidence>
<keyword evidence="7" id="KW-0843">Virulence</keyword>
<evidence type="ECO:0000313" key="10">
    <source>
        <dbReference type="EMBL" id="UUX51135.1"/>
    </source>
</evidence>
<dbReference type="Proteomes" id="UP001060336">
    <property type="component" value="Chromosome"/>
</dbReference>
<dbReference type="EMBL" id="CP102480">
    <property type="protein sequence ID" value="UUX51135.1"/>
    <property type="molecule type" value="Genomic_DNA"/>
</dbReference>
<evidence type="ECO:0000256" key="1">
    <source>
        <dbReference type="ARBA" id="ARBA00004370"/>
    </source>
</evidence>
<dbReference type="InterPro" id="IPR003995">
    <property type="entry name" value="RTX_toxin_determinant-A"/>
</dbReference>
<dbReference type="PANTHER" id="PTHR38340">
    <property type="entry name" value="S-LAYER PROTEIN"/>
    <property type="match status" value="1"/>
</dbReference>
<organism evidence="10 11">
    <name type="scientific">Nisaea acidiphila</name>
    <dbReference type="NCBI Taxonomy" id="1862145"/>
    <lineage>
        <taxon>Bacteria</taxon>
        <taxon>Pseudomonadati</taxon>
        <taxon>Pseudomonadota</taxon>
        <taxon>Alphaproteobacteria</taxon>
        <taxon>Rhodospirillales</taxon>
        <taxon>Thalassobaculaceae</taxon>
        <taxon>Nisaea</taxon>
    </lineage>
</organism>
<dbReference type="InterPro" id="IPR001343">
    <property type="entry name" value="Hemolysn_Ca-bd"/>
</dbReference>
<dbReference type="InterPro" id="IPR050557">
    <property type="entry name" value="RTX_toxin/Mannuronan_C5-epim"/>
</dbReference>
<sequence>MPNLPFLPLMTGRPVLDADPAALAVIDPAVPHADRLVEGAAPDIGIARPSVGMGDAVAAALADAGTPVETLHLVSHGAPGRLTLGGRSLDARALAERGRRWRRHLAPGATIVLYGCSAGRGDAGRTLVRKLARATGARVLASSTPTGATDRGGDWRFDVASSGTSSSAASAFARAHDTWPGLLANVSNTNDSGAGSFRSVATTSNSMNVTLTGTQTVTLNSGPVVVPSSASALWDFNSVDITFEGDGIVFNNSNAISMYGNDGILNITFNNNLSGAGDLTFGSAGTGNDQTVTLGGTNSLTGTIRVAAGDTLSIASDANLGDATVRLDRATLTVTGATTIHNAVQLNHADSAINTAADVTLSGTLSSTGNLTKTGASTLTLSGTNTFSGTTTVSSGTLSVSADNNLGSGAVTLNGGNLTVTGATTIDNAVALSSNATVTNSADVTLSGVVSGANNLTKAGASTLTLSGTNTYSGTTTVTGGTLSVSADGNLGTGAVTLNGGNLTVTGATTIDNSIALSSNATVSSSANATVSGVISGTNNLTKSGTGTLTLSGTNTYSGTTTVDGGTLAVDGSLTASTVTVSSGGTLGGSGSISGAVTISSGGTLAPGNSPGTLATGNLTLSSGSKGSFEINGTTAGTNHDQIDVTGSVDLTGATLSTSFGFTSATGDVFTLIANDGADAITGTFSGLAEGATFNANGRIYKISYVGDTGNDLTLTDTGAVPASATITEPIVGTEADERLMGGSFMDTISGLSGDDTLSGRIGDDLIYGDGGNDLLYGNRDNDTLWGGGGNDTVYAGQDDDLLYGNRDADRLCGNRGSDTLYGGQGDDILYGNQEDDLLLGNLGGDTLYGGQGNDTLSGGAGDDELRGNDGADSFVFSFGDGNDTVADYDRTEGDVLRFEAGTGVTSASTDAGLLLTAGDTTVTLTGVTALADVDIVFQ</sequence>
<evidence type="ECO:0000256" key="7">
    <source>
        <dbReference type="ARBA" id="ARBA00023026"/>
    </source>
</evidence>
<dbReference type="PRINTS" id="PR00313">
    <property type="entry name" value="CABNDNGRPT"/>
</dbReference>
<evidence type="ECO:0000256" key="5">
    <source>
        <dbReference type="ARBA" id="ARBA00022729"/>
    </source>
</evidence>
<dbReference type="RefSeq" id="WP_257770438.1">
    <property type="nucleotide sequence ID" value="NZ_CP102480.1"/>
</dbReference>
<dbReference type="Pfam" id="PF14252">
    <property type="entry name" value="DUF4347"/>
    <property type="match status" value="1"/>
</dbReference>
<dbReference type="Gene3D" id="2.160.20.20">
    <property type="match status" value="2"/>
</dbReference>
<evidence type="ECO:0000256" key="6">
    <source>
        <dbReference type="ARBA" id="ARBA00022737"/>
    </source>
</evidence>
<feature type="domain" description="DUF4347" evidence="9">
    <location>
        <begin position="23"/>
        <end position="181"/>
    </location>
</feature>
<keyword evidence="3" id="KW-0964">Secreted</keyword>
<dbReference type="KEGG" id="naci:NUH88_05455"/>
<dbReference type="PROSITE" id="PS00330">
    <property type="entry name" value="HEMOLYSIN_CALCIUM"/>
    <property type="match status" value="2"/>
</dbReference>
<dbReference type="InterPro" id="IPR011050">
    <property type="entry name" value="Pectin_lyase_fold/virulence"/>
</dbReference>
<keyword evidence="5" id="KW-0732">Signal</keyword>
<protein>
    <submittedName>
        <fullName evidence="10">DUF4347 domain-containing protein</fullName>
    </submittedName>
</protein>
<dbReference type="PANTHER" id="PTHR38340:SF1">
    <property type="entry name" value="S-LAYER PROTEIN"/>
    <property type="match status" value="1"/>
</dbReference>
<dbReference type="InterPro" id="IPR011049">
    <property type="entry name" value="Serralysin-like_metalloprot_C"/>
</dbReference>
<accession>A0A9J7AUY1</accession>
<dbReference type="GO" id="GO:0005576">
    <property type="term" value="C:extracellular region"/>
    <property type="evidence" value="ECO:0007669"/>
    <property type="project" value="UniProtKB-SubCell"/>
</dbReference>
<keyword evidence="11" id="KW-1185">Reference proteome</keyword>
<keyword evidence="8" id="KW-0472">Membrane</keyword>
<dbReference type="GO" id="GO:0016020">
    <property type="term" value="C:membrane"/>
    <property type="evidence" value="ECO:0007669"/>
    <property type="project" value="UniProtKB-SubCell"/>
</dbReference>
<dbReference type="SUPFAM" id="SSF51120">
    <property type="entry name" value="beta-Roll"/>
    <property type="match status" value="1"/>
</dbReference>
<dbReference type="InterPro" id="IPR025592">
    <property type="entry name" value="DUF4347"/>
</dbReference>
<evidence type="ECO:0000256" key="2">
    <source>
        <dbReference type="ARBA" id="ARBA00004613"/>
    </source>
</evidence>
<dbReference type="SUPFAM" id="SSF51126">
    <property type="entry name" value="Pectin lyase-like"/>
    <property type="match status" value="2"/>
</dbReference>
<dbReference type="GO" id="GO:0005509">
    <property type="term" value="F:calcium ion binding"/>
    <property type="evidence" value="ECO:0007669"/>
    <property type="project" value="InterPro"/>
</dbReference>
<proteinExistence type="predicted"/>
<evidence type="ECO:0000256" key="3">
    <source>
        <dbReference type="ARBA" id="ARBA00022525"/>
    </source>
</evidence>
<evidence type="ECO:0000313" key="11">
    <source>
        <dbReference type="Proteomes" id="UP001060336"/>
    </source>
</evidence>
<dbReference type="AlphaFoldDB" id="A0A9J7AUY1"/>
<dbReference type="Pfam" id="PF12951">
    <property type="entry name" value="PATR"/>
    <property type="match status" value="3"/>
</dbReference>
<dbReference type="InterPro" id="IPR013425">
    <property type="entry name" value="Autotrns_rpt"/>
</dbReference>
<name>A0A9J7AUY1_9PROT</name>
<keyword evidence="4" id="KW-0800">Toxin</keyword>
<dbReference type="NCBIfam" id="TIGR02601">
    <property type="entry name" value="autotrns_rpt"/>
    <property type="match status" value="3"/>
</dbReference>
<dbReference type="PRINTS" id="PR01488">
    <property type="entry name" value="RTXTOXINA"/>
</dbReference>
<evidence type="ECO:0000256" key="4">
    <source>
        <dbReference type="ARBA" id="ARBA00022656"/>
    </source>
</evidence>
<keyword evidence="6" id="KW-0677">Repeat</keyword>
<reference evidence="10" key="1">
    <citation type="submission" date="2022-08" db="EMBL/GenBank/DDBJ databases">
        <title>Nisaea acidiphila sp. nov., isolated from a marine algal debris and emended description of the genus Nisaea Urios et al. 2008.</title>
        <authorList>
            <person name="Kwon K."/>
        </authorList>
    </citation>
    <scope>NUCLEOTIDE SEQUENCE</scope>
    <source>
        <strain evidence="10">MEBiC11861</strain>
    </source>
</reference>
<dbReference type="InterPro" id="IPR012332">
    <property type="entry name" value="Autotransporter_pectin_lyase_C"/>
</dbReference>
<gene>
    <name evidence="10" type="ORF">NUH88_05455</name>
</gene>
<evidence type="ECO:0000256" key="8">
    <source>
        <dbReference type="ARBA" id="ARBA00023136"/>
    </source>
</evidence>
<dbReference type="GO" id="GO:0090729">
    <property type="term" value="F:toxin activity"/>
    <property type="evidence" value="ECO:0007669"/>
    <property type="project" value="UniProtKB-KW"/>
</dbReference>